<proteinExistence type="predicted"/>
<name>A0A8W7PSY5_ANOCL</name>
<reference evidence="3" key="1">
    <citation type="submission" date="2022-08" db="UniProtKB">
        <authorList>
            <consortium name="EnsemblMetazoa"/>
        </authorList>
    </citation>
    <scope>IDENTIFICATION</scope>
</reference>
<dbReference type="Proteomes" id="UP000075882">
    <property type="component" value="Unassembled WGS sequence"/>
</dbReference>
<dbReference type="AlphaFoldDB" id="A0A8W7PSY5"/>
<accession>A0A8W7PSY5</accession>
<feature type="region of interest" description="Disordered" evidence="1">
    <location>
        <begin position="70"/>
        <end position="100"/>
    </location>
</feature>
<keyword evidence="2" id="KW-0472">Membrane</keyword>
<dbReference type="EnsemblMetazoa" id="ACOM037265-RA">
    <property type="protein sequence ID" value="ACOM037265-PA.1"/>
    <property type="gene ID" value="ACOM037265"/>
</dbReference>
<evidence type="ECO:0000256" key="1">
    <source>
        <dbReference type="SAM" id="MobiDB-lite"/>
    </source>
</evidence>
<organism evidence="3">
    <name type="scientific">Anopheles coluzzii</name>
    <name type="common">African malaria mosquito</name>
    <dbReference type="NCBI Taxonomy" id="1518534"/>
    <lineage>
        <taxon>Eukaryota</taxon>
        <taxon>Metazoa</taxon>
        <taxon>Ecdysozoa</taxon>
        <taxon>Arthropoda</taxon>
        <taxon>Hexapoda</taxon>
        <taxon>Insecta</taxon>
        <taxon>Pterygota</taxon>
        <taxon>Neoptera</taxon>
        <taxon>Endopterygota</taxon>
        <taxon>Diptera</taxon>
        <taxon>Nematocera</taxon>
        <taxon>Culicoidea</taxon>
        <taxon>Culicidae</taxon>
        <taxon>Anophelinae</taxon>
        <taxon>Anopheles</taxon>
    </lineage>
</organism>
<keyword evidence="2" id="KW-1133">Transmembrane helix</keyword>
<sequence length="197" mass="21083">MRSALDKLQLGTERICRYASLSHTEHSNAEFSLHRPGTINTTPNINELGELPSSCTGHDHERSVRLHTFPSARYGGDGVTEGRRHARHKTPMPSDDDLDAWSTSGTDRVTFRQLTNLANLKAAAPISACPGAGATPAATVRCAMAKHSDYTDGLDVGPRSSITIIDSIIIIIVVVDSGFALVGTMAVIAIRGIKQLP</sequence>
<keyword evidence="2" id="KW-0812">Transmembrane</keyword>
<evidence type="ECO:0000256" key="2">
    <source>
        <dbReference type="SAM" id="Phobius"/>
    </source>
</evidence>
<protein>
    <submittedName>
        <fullName evidence="3">Uncharacterized protein</fullName>
    </submittedName>
</protein>
<evidence type="ECO:0000313" key="3">
    <source>
        <dbReference type="EnsemblMetazoa" id="ACOM037265-PA.1"/>
    </source>
</evidence>
<feature type="transmembrane region" description="Helical" evidence="2">
    <location>
        <begin position="168"/>
        <end position="190"/>
    </location>
</feature>